<evidence type="ECO:0000256" key="1">
    <source>
        <dbReference type="SAM" id="Phobius"/>
    </source>
</evidence>
<gene>
    <name evidence="2" type="ORF">HZH66_010351</name>
</gene>
<comment type="caution">
    <text evidence="2">The sequence shown here is derived from an EMBL/GenBank/DDBJ whole genome shotgun (WGS) entry which is preliminary data.</text>
</comment>
<organism evidence="2 3">
    <name type="scientific">Vespula vulgaris</name>
    <name type="common">Yellow jacket</name>
    <name type="synonym">Wasp</name>
    <dbReference type="NCBI Taxonomy" id="7454"/>
    <lineage>
        <taxon>Eukaryota</taxon>
        <taxon>Metazoa</taxon>
        <taxon>Ecdysozoa</taxon>
        <taxon>Arthropoda</taxon>
        <taxon>Hexapoda</taxon>
        <taxon>Insecta</taxon>
        <taxon>Pterygota</taxon>
        <taxon>Neoptera</taxon>
        <taxon>Endopterygota</taxon>
        <taxon>Hymenoptera</taxon>
        <taxon>Apocrita</taxon>
        <taxon>Aculeata</taxon>
        <taxon>Vespoidea</taxon>
        <taxon>Vespidae</taxon>
        <taxon>Vespinae</taxon>
        <taxon>Vespula</taxon>
    </lineage>
</organism>
<evidence type="ECO:0000313" key="3">
    <source>
        <dbReference type="Proteomes" id="UP000614350"/>
    </source>
</evidence>
<dbReference type="EMBL" id="JACSEA010000011">
    <property type="protein sequence ID" value="KAF7389214.1"/>
    <property type="molecule type" value="Genomic_DNA"/>
</dbReference>
<protein>
    <submittedName>
        <fullName evidence="2">Uncharacterized protein</fullName>
    </submittedName>
</protein>
<reference evidence="2" key="1">
    <citation type="journal article" date="2020" name="G3 (Bethesda)">
        <title>High-Quality Assemblies for Three Invasive Social Wasps from the &lt;i&gt;Vespula&lt;/i&gt; Genus.</title>
        <authorList>
            <person name="Harrop T.W.R."/>
            <person name="Guhlin J."/>
            <person name="McLaughlin G.M."/>
            <person name="Permina E."/>
            <person name="Stockwell P."/>
            <person name="Gilligan J."/>
            <person name="Le Lec M.F."/>
            <person name="Gruber M.A.M."/>
            <person name="Quinn O."/>
            <person name="Lovegrove M."/>
            <person name="Duncan E.J."/>
            <person name="Remnant E.J."/>
            <person name="Van Eeckhoven J."/>
            <person name="Graham B."/>
            <person name="Knapp R.A."/>
            <person name="Langford K.W."/>
            <person name="Kronenberg Z."/>
            <person name="Press M.O."/>
            <person name="Eacker S.M."/>
            <person name="Wilson-Rankin E.E."/>
            <person name="Purcell J."/>
            <person name="Lester P.J."/>
            <person name="Dearden P.K."/>
        </authorList>
    </citation>
    <scope>NUCLEOTIDE SEQUENCE</scope>
    <source>
        <strain evidence="2">Marl-1</strain>
    </source>
</reference>
<feature type="transmembrane region" description="Helical" evidence="1">
    <location>
        <begin position="83"/>
        <end position="105"/>
    </location>
</feature>
<keyword evidence="3" id="KW-1185">Reference proteome</keyword>
<name>A0A834JJ81_VESVU</name>
<sequence>MDIKVEDQSLSFEKSGRYFRVLLSFVISHEVNEGEREELILSSGSDLKDSSGRFWFVGVLNSAMVAMAAIAVAGTAATTGADAAATTAATTVAVVAGGTATARCVP</sequence>
<evidence type="ECO:0000313" key="2">
    <source>
        <dbReference type="EMBL" id="KAF7389214.1"/>
    </source>
</evidence>
<feature type="transmembrane region" description="Helical" evidence="1">
    <location>
        <begin position="54"/>
        <end position="77"/>
    </location>
</feature>
<keyword evidence="1" id="KW-0472">Membrane</keyword>
<accession>A0A834JJ81</accession>
<dbReference type="Proteomes" id="UP000614350">
    <property type="component" value="Unassembled WGS sequence"/>
</dbReference>
<proteinExistence type="predicted"/>
<dbReference type="AlphaFoldDB" id="A0A834JJ81"/>
<keyword evidence="1" id="KW-1133">Transmembrane helix</keyword>
<keyword evidence="1" id="KW-0812">Transmembrane</keyword>